<dbReference type="Pfam" id="PF07833">
    <property type="entry name" value="Cu_amine_oxidN1"/>
    <property type="match status" value="1"/>
</dbReference>
<dbReference type="Pfam" id="PF02727">
    <property type="entry name" value="Cu_amine_oxidN2"/>
    <property type="match status" value="1"/>
</dbReference>
<name>A0AAE4GCW7_9BURK</name>
<dbReference type="SUPFAM" id="SSF55383">
    <property type="entry name" value="Copper amine oxidase, domain N"/>
    <property type="match status" value="1"/>
</dbReference>
<accession>A0AAE4GCW7</accession>
<organism evidence="4">
    <name type="scientific">Herbaspirillum huttiense subsp. nephrolepidis</name>
    <dbReference type="NCBI Taxonomy" id="3075126"/>
    <lineage>
        <taxon>Bacteria</taxon>
        <taxon>Pseudomonadati</taxon>
        <taxon>Pseudomonadota</taxon>
        <taxon>Betaproteobacteria</taxon>
        <taxon>Burkholderiales</taxon>
        <taxon>Oxalobacteraceae</taxon>
        <taxon>Herbaspirillum</taxon>
    </lineage>
</organism>
<feature type="domain" description="Copper amine oxidase N2-terminal" evidence="2">
    <location>
        <begin position="130"/>
        <end position="213"/>
    </location>
</feature>
<feature type="domain" description="Copper amine oxidase-like N-terminal" evidence="3">
    <location>
        <begin position="43"/>
        <end position="115"/>
    </location>
</feature>
<evidence type="ECO:0000259" key="2">
    <source>
        <dbReference type="Pfam" id="PF02727"/>
    </source>
</evidence>
<dbReference type="Gene3D" id="3.30.457.10">
    <property type="entry name" value="Copper amine oxidase-like, N-terminal domain"/>
    <property type="match status" value="1"/>
</dbReference>
<dbReference type="SUPFAM" id="SSF54416">
    <property type="entry name" value="Amine oxidase N-terminal region"/>
    <property type="match status" value="1"/>
</dbReference>
<dbReference type="Gene3D" id="3.10.450.40">
    <property type="match status" value="1"/>
</dbReference>
<dbReference type="InterPro" id="IPR015800">
    <property type="entry name" value="Cu_amine_oxidase_N2"/>
</dbReference>
<dbReference type="EMBL" id="JAVRAA010000014">
    <property type="protein sequence ID" value="MDT0339650.1"/>
    <property type="molecule type" value="Genomic_DNA"/>
</dbReference>
<evidence type="ECO:0000256" key="1">
    <source>
        <dbReference type="SAM" id="SignalP"/>
    </source>
</evidence>
<dbReference type="InterPro" id="IPR036582">
    <property type="entry name" value="Mao_N_sf"/>
</dbReference>
<dbReference type="InterPro" id="IPR012854">
    <property type="entry name" value="Cu_amine_oxidase-like_N"/>
</dbReference>
<dbReference type="GO" id="GO:0048038">
    <property type="term" value="F:quinone binding"/>
    <property type="evidence" value="ECO:0007669"/>
    <property type="project" value="InterPro"/>
</dbReference>
<gene>
    <name evidence="4" type="ORF">RJN63_22645</name>
</gene>
<dbReference type="InterPro" id="IPR016182">
    <property type="entry name" value="Cu_amine_oxidase_N-reg"/>
</dbReference>
<dbReference type="RefSeq" id="WP_310837349.1">
    <property type="nucleotide sequence ID" value="NZ_JAVLSM010000006.1"/>
</dbReference>
<feature type="signal peptide" evidence="1">
    <location>
        <begin position="1"/>
        <end position="36"/>
    </location>
</feature>
<dbReference type="GO" id="GO:0005507">
    <property type="term" value="F:copper ion binding"/>
    <property type="evidence" value="ECO:0007669"/>
    <property type="project" value="InterPro"/>
</dbReference>
<feature type="chain" id="PRO_5042037608" evidence="1">
    <location>
        <begin position="37"/>
        <end position="273"/>
    </location>
</feature>
<dbReference type="AlphaFoldDB" id="A0AAE4GCW7"/>
<dbReference type="GO" id="GO:0009308">
    <property type="term" value="P:amine metabolic process"/>
    <property type="evidence" value="ECO:0007669"/>
    <property type="project" value="InterPro"/>
</dbReference>
<evidence type="ECO:0000259" key="3">
    <source>
        <dbReference type="Pfam" id="PF07833"/>
    </source>
</evidence>
<proteinExistence type="predicted"/>
<reference evidence="4" key="1">
    <citation type="submission" date="2023-02" db="EMBL/GenBank/DDBJ databases">
        <title>Description of Herbaspirillum huttiense subsp. nephrolepsisexaltata and Herbaspirillum huttiense subsp. lycopersicon.</title>
        <authorList>
            <person name="Poudel M."/>
            <person name="Sharma A."/>
            <person name="Goss E."/>
            <person name="Tapia J.H."/>
            <person name="Harmon C.M."/>
            <person name="Jones J.B."/>
        </authorList>
    </citation>
    <scope>NUCLEOTIDE SEQUENCE</scope>
    <source>
        <strain evidence="4">NC40101</strain>
    </source>
</reference>
<evidence type="ECO:0000313" key="4">
    <source>
        <dbReference type="EMBL" id="MDT0339650.1"/>
    </source>
</evidence>
<comment type="caution">
    <text evidence="4">The sequence shown here is derived from an EMBL/GenBank/DDBJ whole genome shotgun (WGS) entry which is preliminary data.</text>
</comment>
<sequence length="273" mass="29808">MTSTRFRSRLLQKALLTTLSAAGLATALLAPLPAAAHGAAAHMLPLKKTLEDFGATVRWDAYAGLWTIQRNSVTVRVKPRATTALVNGQSVKLPVPLVMKNGQPYVSDEFINTVFAPSLDKTFQIEAVPHPLNPLSADEINATLDVLKASGRWQPGYRFTAITLAEPPKEQVWKFALGERGQTFARCADFTLLDGSQVIEGTVDLGQRSVTRWGTLQISHQPVKHPETASKTLIYAANQVCGRRGAGWIDFRLRCLGAPSRVARGLSFFSPIY</sequence>
<keyword evidence="1" id="KW-0732">Signal</keyword>
<dbReference type="GO" id="GO:0008131">
    <property type="term" value="F:primary methylamine oxidase activity"/>
    <property type="evidence" value="ECO:0007669"/>
    <property type="project" value="InterPro"/>
</dbReference>
<protein>
    <submittedName>
        <fullName evidence="4">Stalk domain-containing protein</fullName>
    </submittedName>
</protein>